<accession>A0A9P7S205</accession>
<comment type="caution">
    <text evidence="2">The sequence shown here is derived from an EMBL/GenBank/DDBJ whole genome shotgun (WGS) entry which is preliminary data.</text>
</comment>
<dbReference type="Proteomes" id="UP001049176">
    <property type="component" value="Chromosome 4"/>
</dbReference>
<dbReference type="RefSeq" id="XP_043010080.1">
    <property type="nucleotide sequence ID" value="XM_043151996.1"/>
</dbReference>
<dbReference type="AlphaFoldDB" id="A0A9P7S205"/>
<dbReference type="KEGG" id="more:E1B28_007275"/>
<dbReference type="OrthoDB" id="2836053at2759"/>
<evidence type="ECO:0000313" key="3">
    <source>
        <dbReference type="Proteomes" id="UP001049176"/>
    </source>
</evidence>
<keyword evidence="3" id="KW-1185">Reference proteome</keyword>
<evidence type="ECO:0000256" key="1">
    <source>
        <dbReference type="SAM" id="MobiDB-lite"/>
    </source>
</evidence>
<sequence length="333" mass="37876">MLPTELCQEIISTLWASPLSPSERATFIKSSSLVSRTWNAIFTRVSSRDVHILSSSHGLQFIDILLGNARTFHLQLLDQLCHSITIQHSNKALLPGPENEKDQPLGLVIYAILDIIFMSPDRLPSLRRISFNLENYLMETIFTRNKFLYLPPQIEELEFGFSYSDDTDPLVIQAIKSRSYESFDIPPHSMTHIRKLRVLGTSSGVAKELLEACGGYSNLELFEQDAWKDASVTKTWQTPVFSTSESSSSPSINSPPLVPDGDELEADDEEADIWNFDSESENTDGATLVDDSSAIEEAHWPAHKENMRVRNFFSRRILRRVLRVFRRRQQAQD</sequence>
<feature type="compositionally biased region" description="Low complexity" evidence="1">
    <location>
        <begin position="241"/>
        <end position="255"/>
    </location>
</feature>
<reference evidence="2" key="1">
    <citation type="journal article" date="2021" name="Genome Biol. Evol.">
        <title>The assembled and annotated genome of the fairy-ring fungus Marasmius oreades.</title>
        <authorList>
            <person name="Hiltunen M."/>
            <person name="Ament-Velasquez S.L."/>
            <person name="Johannesson H."/>
        </authorList>
    </citation>
    <scope>NUCLEOTIDE SEQUENCE</scope>
    <source>
        <strain evidence="2">03SP1</strain>
    </source>
</reference>
<gene>
    <name evidence="2" type="ORF">E1B28_007275</name>
</gene>
<organism evidence="2 3">
    <name type="scientific">Marasmius oreades</name>
    <name type="common">fairy-ring Marasmius</name>
    <dbReference type="NCBI Taxonomy" id="181124"/>
    <lineage>
        <taxon>Eukaryota</taxon>
        <taxon>Fungi</taxon>
        <taxon>Dikarya</taxon>
        <taxon>Basidiomycota</taxon>
        <taxon>Agaricomycotina</taxon>
        <taxon>Agaricomycetes</taxon>
        <taxon>Agaricomycetidae</taxon>
        <taxon>Agaricales</taxon>
        <taxon>Marasmiineae</taxon>
        <taxon>Marasmiaceae</taxon>
        <taxon>Marasmius</taxon>
    </lineage>
</organism>
<name>A0A9P7S205_9AGAR</name>
<dbReference type="EMBL" id="CM032184">
    <property type="protein sequence ID" value="KAG7093610.1"/>
    <property type="molecule type" value="Genomic_DNA"/>
</dbReference>
<evidence type="ECO:0008006" key="4">
    <source>
        <dbReference type="Google" id="ProtNLM"/>
    </source>
</evidence>
<dbReference type="GeneID" id="66076351"/>
<feature type="region of interest" description="Disordered" evidence="1">
    <location>
        <begin position="241"/>
        <end position="263"/>
    </location>
</feature>
<protein>
    <recommendedName>
        <fullName evidence="4">F-box domain-containing protein</fullName>
    </recommendedName>
</protein>
<proteinExistence type="predicted"/>
<evidence type="ECO:0000313" key="2">
    <source>
        <dbReference type="EMBL" id="KAG7093610.1"/>
    </source>
</evidence>